<dbReference type="CAZy" id="GT2">
    <property type="family name" value="Glycosyltransferase Family 2"/>
</dbReference>
<organism evidence="4 5">
    <name type="scientific">Pirellula staleyi (strain ATCC 27377 / DSM 6068 / ICPB 4128)</name>
    <name type="common">Pirella staleyi</name>
    <dbReference type="NCBI Taxonomy" id="530564"/>
    <lineage>
        <taxon>Bacteria</taxon>
        <taxon>Pseudomonadati</taxon>
        <taxon>Planctomycetota</taxon>
        <taxon>Planctomycetia</taxon>
        <taxon>Pirellulales</taxon>
        <taxon>Pirellulaceae</taxon>
        <taxon>Pirellula</taxon>
    </lineage>
</organism>
<feature type="domain" description="Galactosyltransferase C-terminal" evidence="3">
    <location>
        <begin position="182"/>
        <end position="220"/>
    </location>
</feature>
<dbReference type="Gene3D" id="3.90.550.10">
    <property type="entry name" value="Spore Coat Polysaccharide Biosynthesis Protein SpsA, Chain A"/>
    <property type="match status" value="1"/>
</dbReference>
<dbReference type="Pfam" id="PF00535">
    <property type="entry name" value="Glycos_transf_2"/>
    <property type="match status" value="1"/>
</dbReference>
<reference evidence="4 5" key="1">
    <citation type="journal article" date="2009" name="Stand. Genomic Sci.">
        <title>Complete genome sequence of Pirellula staleyi type strain (ATCC 27377).</title>
        <authorList>
            <person name="Clum A."/>
            <person name="Tindall B.J."/>
            <person name="Sikorski J."/>
            <person name="Ivanova N."/>
            <person name="Mavrommatis K."/>
            <person name="Lucas S."/>
            <person name="Glavina del Rio T."/>
            <person name="Nolan M."/>
            <person name="Chen F."/>
            <person name="Tice H."/>
            <person name="Pitluck S."/>
            <person name="Cheng J.F."/>
            <person name="Chertkov O."/>
            <person name="Brettin T."/>
            <person name="Han C."/>
            <person name="Detter J.C."/>
            <person name="Kuske C."/>
            <person name="Bruce D."/>
            <person name="Goodwin L."/>
            <person name="Ovchinikova G."/>
            <person name="Pati A."/>
            <person name="Mikhailova N."/>
            <person name="Chen A."/>
            <person name="Palaniappan K."/>
            <person name="Land M."/>
            <person name="Hauser L."/>
            <person name="Chang Y.J."/>
            <person name="Jeffries C.D."/>
            <person name="Chain P."/>
            <person name="Rohde M."/>
            <person name="Goker M."/>
            <person name="Bristow J."/>
            <person name="Eisen J.A."/>
            <person name="Markowitz V."/>
            <person name="Hugenholtz P."/>
            <person name="Kyrpides N.C."/>
            <person name="Klenk H.P."/>
            <person name="Lapidus A."/>
        </authorList>
    </citation>
    <scope>NUCLEOTIDE SEQUENCE [LARGE SCALE GENOMIC DNA]</scope>
    <source>
        <strain evidence="5">ATCC 27377 / DSM 6068 / ICPB 4128</strain>
    </source>
</reference>
<protein>
    <submittedName>
        <fullName evidence="4">Glycosyl transferase family 2</fullName>
    </submittedName>
</protein>
<dbReference type="eggNOG" id="COG1216">
    <property type="taxonomic scope" value="Bacteria"/>
</dbReference>
<keyword evidence="1 4" id="KW-0808">Transferase</keyword>
<evidence type="ECO:0000256" key="1">
    <source>
        <dbReference type="ARBA" id="ARBA00022679"/>
    </source>
</evidence>
<dbReference type="InterPro" id="IPR001173">
    <property type="entry name" value="Glyco_trans_2-like"/>
</dbReference>
<dbReference type="OrthoDB" id="9784574at2"/>
<dbReference type="EMBL" id="CP001848">
    <property type="protein sequence ID" value="ADB16464.1"/>
    <property type="molecule type" value="Genomic_DNA"/>
</dbReference>
<accession>D2QZ09</accession>
<evidence type="ECO:0000259" key="2">
    <source>
        <dbReference type="Pfam" id="PF00535"/>
    </source>
</evidence>
<dbReference type="Pfam" id="PF02709">
    <property type="entry name" value="Glyco_transf_7C"/>
    <property type="match status" value="1"/>
</dbReference>
<dbReference type="Proteomes" id="UP000001887">
    <property type="component" value="Chromosome"/>
</dbReference>
<dbReference type="HOGENOM" id="CLU_025996_24_0_0"/>
<dbReference type="AlphaFoldDB" id="D2QZ09"/>
<dbReference type="InterPro" id="IPR050834">
    <property type="entry name" value="Glycosyltransf_2"/>
</dbReference>
<evidence type="ECO:0000313" key="5">
    <source>
        <dbReference type="Proteomes" id="UP000001887"/>
    </source>
</evidence>
<evidence type="ECO:0000259" key="3">
    <source>
        <dbReference type="Pfam" id="PF02709"/>
    </source>
</evidence>
<dbReference type="InterPro" id="IPR027791">
    <property type="entry name" value="Galactosyl_T_C"/>
</dbReference>
<dbReference type="STRING" id="530564.Psta_1789"/>
<gene>
    <name evidence="4" type="ordered locus">Psta_1789</name>
</gene>
<proteinExistence type="predicted"/>
<dbReference type="InterPro" id="IPR029044">
    <property type="entry name" value="Nucleotide-diphossugar_trans"/>
</dbReference>
<evidence type="ECO:0000313" key="4">
    <source>
        <dbReference type="EMBL" id="ADB16464.1"/>
    </source>
</evidence>
<feature type="domain" description="Glycosyltransferase 2-like" evidence="2">
    <location>
        <begin position="6"/>
        <end position="111"/>
    </location>
</feature>
<dbReference type="KEGG" id="psl:Psta_1789"/>
<name>D2QZ09_PIRSD</name>
<dbReference type="SUPFAM" id="SSF53448">
    <property type="entry name" value="Nucleotide-diphospho-sugar transferases"/>
    <property type="match status" value="1"/>
</dbReference>
<dbReference type="GO" id="GO:0016740">
    <property type="term" value="F:transferase activity"/>
    <property type="evidence" value="ECO:0007669"/>
    <property type="project" value="UniProtKB-KW"/>
</dbReference>
<dbReference type="PANTHER" id="PTHR43685">
    <property type="entry name" value="GLYCOSYLTRANSFERASE"/>
    <property type="match status" value="1"/>
</dbReference>
<keyword evidence="5" id="KW-1185">Reference proteome</keyword>
<dbReference type="PANTHER" id="PTHR43685:SF3">
    <property type="entry name" value="SLR2126 PROTEIN"/>
    <property type="match status" value="1"/>
</dbReference>
<sequence>MQPDLSLIICTYERPENLSRCLASVMGQSIDLSRIEVVIADDGSRDATSAIAHEFAATTPFPVRFVTHPHTGFCPSRCRNEGAAASTSDYLVFLDGDCLIAPNFLATQLRKRRAGVVRIGDCIRLSQSISARIDEQKARSGSYQRLVPWRSRLAALKLAMKDTKHHLLRDPLRPVLTSNNIGIWRQDYERVNGFDEMFIGWGSEDRDFGLRLKRAGLSLQTIMWWTVPVHLWHPPAPSHPKNWLDGPNIAYHNRPARLTQCPRGLRKRSISDLQMLVRLTALQRKQVRIPSWLETNISAEVRPEIEILFASPTSQFTGDADCNILVVPSIAGIDSTLLARAHYFVVSRPIDGIATERQLVPQDLEFLIKSLANPLLPKLGARAAA</sequence>